<dbReference type="Pfam" id="PF19129">
    <property type="entry name" value="DUF5812"/>
    <property type="match status" value="1"/>
</dbReference>
<sequence length="179" mass="18968">MTDKEPPTTPAGGDADGTATDDVPADGKAGTFLVTHADTDSAVLKDVHDGQVHTVSSNPGVETEDVLEATIAPDPPLEVTYQVVAVDRRRTVPIQTSEEPPTTQERSIAADQPVGELTREPRAGDGELHVLTVPEDATEEAVSDVAEDREATLSRAARLGVNRVEIRSEPGLVSVRYLP</sequence>
<dbReference type="Proteomes" id="UP000199215">
    <property type="component" value="Unassembled WGS sequence"/>
</dbReference>
<accession>A0A1H6IXB6</accession>
<feature type="region of interest" description="Disordered" evidence="1">
    <location>
        <begin position="1"/>
        <end position="28"/>
    </location>
</feature>
<dbReference type="InterPro" id="IPR043850">
    <property type="entry name" value="DUF5812"/>
</dbReference>
<evidence type="ECO:0000313" key="2">
    <source>
        <dbReference type="EMBL" id="SEH52362.1"/>
    </source>
</evidence>
<keyword evidence="3" id="KW-1185">Reference proteome</keyword>
<dbReference type="STRING" id="1267564.SAMN05192561_104127"/>
<name>A0A1H6IXB6_9EURY</name>
<evidence type="ECO:0000313" key="3">
    <source>
        <dbReference type="Proteomes" id="UP000199215"/>
    </source>
</evidence>
<dbReference type="EMBL" id="FNWU01000004">
    <property type="protein sequence ID" value="SEH52362.1"/>
    <property type="molecule type" value="Genomic_DNA"/>
</dbReference>
<reference evidence="2 3" key="1">
    <citation type="submission" date="2016-10" db="EMBL/GenBank/DDBJ databases">
        <authorList>
            <person name="de Groot N.N."/>
        </authorList>
    </citation>
    <scope>NUCLEOTIDE SEQUENCE [LARGE SCALE GENOMIC DNA]</scope>
    <source>
        <strain evidence="2 3">IBRC-M10418</strain>
    </source>
</reference>
<feature type="region of interest" description="Disordered" evidence="1">
    <location>
        <begin position="92"/>
        <end position="126"/>
    </location>
</feature>
<evidence type="ECO:0000256" key="1">
    <source>
        <dbReference type="SAM" id="MobiDB-lite"/>
    </source>
</evidence>
<proteinExistence type="predicted"/>
<protein>
    <submittedName>
        <fullName evidence="2">Uncharacterized protein</fullName>
    </submittedName>
</protein>
<feature type="compositionally biased region" description="Low complexity" evidence="1">
    <location>
        <begin position="10"/>
        <end position="22"/>
    </location>
</feature>
<dbReference type="AlphaFoldDB" id="A0A1H6IXB6"/>
<dbReference type="RefSeq" id="WP_245710129.1">
    <property type="nucleotide sequence ID" value="NZ_FNWU01000004.1"/>
</dbReference>
<feature type="compositionally biased region" description="Polar residues" evidence="1">
    <location>
        <begin position="93"/>
        <end position="106"/>
    </location>
</feature>
<gene>
    <name evidence="2" type="ORF">SAMN05192561_104127</name>
</gene>
<feature type="compositionally biased region" description="Basic and acidic residues" evidence="1">
    <location>
        <begin position="117"/>
        <end position="126"/>
    </location>
</feature>
<organism evidence="2 3">
    <name type="scientific">Halopenitus malekzadehii</name>
    <dbReference type="NCBI Taxonomy" id="1267564"/>
    <lineage>
        <taxon>Archaea</taxon>
        <taxon>Methanobacteriati</taxon>
        <taxon>Methanobacteriota</taxon>
        <taxon>Stenosarchaea group</taxon>
        <taxon>Halobacteria</taxon>
        <taxon>Halobacteriales</taxon>
        <taxon>Haloferacaceae</taxon>
        <taxon>Halopenitus</taxon>
    </lineage>
</organism>